<dbReference type="GO" id="GO:0008198">
    <property type="term" value="F:ferrous iron binding"/>
    <property type="evidence" value="ECO:0007669"/>
    <property type="project" value="TreeGrafter"/>
</dbReference>
<dbReference type="SUPFAM" id="SSF51197">
    <property type="entry name" value="Clavaminate synthase-like"/>
    <property type="match status" value="1"/>
</dbReference>
<feature type="binding site" evidence="1">
    <location>
        <position position="1144"/>
    </location>
    <ligand>
        <name>2-oxoglutarate</name>
        <dbReference type="ChEBI" id="CHEBI:16810"/>
    </ligand>
</feature>
<dbReference type="OrthoDB" id="2163491at2759"/>
<comment type="caution">
    <text evidence="4">The sequence shown here is derived from an EMBL/GenBank/DDBJ whole genome shotgun (WGS) entry which is preliminary data.</text>
</comment>
<dbReference type="EMBL" id="NHTK01005553">
    <property type="protein sequence ID" value="PPQ76611.1"/>
    <property type="molecule type" value="Genomic_DNA"/>
</dbReference>
<organism evidence="4 5">
    <name type="scientific">Panaeolus cyanescens</name>
    <dbReference type="NCBI Taxonomy" id="181874"/>
    <lineage>
        <taxon>Eukaryota</taxon>
        <taxon>Fungi</taxon>
        <taxon>Dikarya</taxon>
        <taxon>Basidiomycota</taxon>
        <taxon>Agaricomycotina</taxon>
        <taxon>Agaricomycetes</taxon>
        <taxon>Agaricomycetidae</taxon>
        <taxon>Agaricales</taxon>
        <taxon>Agaricineae</taxon>
        <taxon>Galeropsidaceae</taxon>
        <taxon>Panaeolus</taxon>
    </lineage>
</organism>
<dbReference type="STRING" id="181874.A0A409WDR0"/>
<feature type="region of interest" description="Disordered" evidence="2">
    <location>
        <begin position="165"/>
        <end position="227"/>
    </location>
</feature>
<reference evidence="4 5" key="1">
    <citation type="journal article" date="2018" name="Evol. Lett.">
        <title>Horizontal gene cluster transfer increased hallucinogenic mushroom diversity.</title>
        <authorList>
            <person name="Reynolds H.T."/>
            <person name="Vijayakumar V."/>
            <person name="Gluck-Thaler E."/>
            <person name="Korotkin H.B."/>
            <person name="Matheny P.B."/>
            <person name="Slot J.C."/>
        </authorList>
    </citation>
    <scope>NUCLEOTIDE SEQUENCE [LARGE SCALE GENOMIC DNA]</scope>
    <source>
        <strain evidence="4 5">2629</strain>
    </source>
</reference>
<evidence type="ECO:0000313" key="5">
    <source>
        <dbReference type="Proteomes" id="UP000284842"/>
    </source>
</evidence>
<evidence type="ECO:0000256" key="1">
    <source>
        <dbReference type="PIRSR" id="PIRSR632852-1"/>
    </source>
</evidence>
<feature type="binding site" evidence="1">
    <location>
        <position position="1071"/>
    </location>
    <ligand>
        <name>2-oxoglutarate</name>
        <dbReference type="ChEBI" id="CHEBI:16810"/>
    </ligand>
</feature>
<feature type="compositionally biased region" description="Basic residues" evidence="2">
    <location>
        <begin position="363"/>
        <end position="377"/>
    </location>
</feature>
<feature type="binding site" evidence="1">
    <location>
        <position position="1080"/>
    </location>
    <ligand>
        <name>2-oxoglutarate</name>
        <dbReference type="ChEBI" id="CHEBI:16810"/>
    </ligand>
</feature>
<dbReference type="Proteomes" id="UP000284842">
    <property type="component" value="Unassembled WGS sequence"/>
</dbReference>
<evidence type="ECO:0000256" key="2">
    <source>
        <dbReference type="SAM" id="MobiDB-lite"/>
    </source>
</evidence>
<dbReference type="GO" id="GO:0051747">
    <property type="term" value="F:cytosine C-5 DNA demethylase activity"/>
    <property type="evidence" value="ECO:0007669"/>
    <property type="project" value="TreeGrafter"/>
</dbReference>
<gene>
    <name evidence="4" type="ORF">CVT24_011328</name>
</gene>
<dbReference type="AlphaFoldDB" id="A0A409WDR0"/>
<dbReference type="InterPro" id="IPR027450">
    <property type="entry name" value="AlkB-like"/>
</dbReference>
<sequence length="1165" mass="128454">MADGSQAIIHETLSYTANLIQVEDKPLKDEPWGSIKAGILASLRGRDRYKTLVDIARSNSDNMTFLHNWLAKSLGTLSPKGSPKGKARKSDVIIIDDADIHFCIEYFADLWRGDRDGAKRTHMRRLRELGYGFSVSAKGSALQAVKTESASASLVSIRRARLPNHSKGVSKGSISQPAAKPKRVKTKPASLSVYEETKPIIGSDIPQDEEPTPPAKKRKMRETHAPAVTIKTEDTSDSQLGQISKRQYFTRQAALSLPETKVGNGPVQVVKVRMTRSRSNAQLGVSAAKNTPVPSISSASSKKRKAEYVDKSSLSPSKRRKPSMKTEVEHLSVTSEPSISRRRILSNNAPSQPHSAPANVSSPKKKSRRTYKRKAKKTNPVTPVAIKLEDNSRLPSEAHLSECHAAFVPKNGVLPVEKSAEEGENTGQSLIPPPQLDSEVKLTSLPAIVPTTVDKEPINNGPTEKLTAMGSTSEGTVVVEASTASSDTAVNELIVSASPPTNSTDVPASTVKLLDERNVPCLDSIIGFSHMVTFDSVKTEEEPPSTLGVAPPNNTCLAGIHEVDMTKATTDGAFEPIMETPQFPRPPLLAYPPIWSQSRQELCESFDWFRSYQGGVYFTGGIVKGYLLSAFGAKRDFFKHEGKLIVSHGGGRAESIHSTKGNLATIAASDQLADDKSVRALRQNFLQNIPLALVIDDKYPFFPHELASRDVTYAVLGFYTISHMWAEYQDAKNEQGRVVRYKFAFRWCDSQGPPWWIMPSETDVPSSDVDRQPCSTEPEKVVNTCRDCGEESTQVYSLSWVCLNPSCKTFWRRGDGTFLPEQLSYHPGFLNLPPSSAVTVASDLEPAYPIPANVEEAKTIVATAPTSYPFTRGFHCSTCGRLSCRSKWEKWECMNCRHSLTIIGKVRQAKEFWGKTIISTSFRDNYVHKLSGITRLSVRQFSTENGHMGIVQTFVLPHDRGHIHHIQPKTPMDAVEADRIFEDYQKEAANGQLLFRRWPLRAHKCRGTLLTNYFSQNTGQPYQYVGGDANTVPFDAAPSAVLAARNLLQKRVAQALGKTNADFNEILSAAYMEKQKMAFHSDNEVGLGPLVAGLSMGAAAMMHFRLLSKHDPERLQRGIQLSFTLRHGDILVMDGAGVQKFYEHTVVPTNFRIAATARQITPAHH</sequence>
<dbReference type="PANTHER" id="PTHR31573:SF4">
    <property type="entry name" value="FE2OG DIOXYGENASE DOMAIN-CONTAINING PROTEIN"/>
    <property type="match status" value="1"/>
</dbReference>
<dbReference type="PANTHER" id="PTHR31573">
    <property type="entry name" value="ALPHA-KETOGLUTARATE-DEPENDENT DIOXYGENASE ALKB HOMOLOG 2"/>
    <property type="match status" value="1"/>
</dbReference>
<dbReference type="InterPro" id="IPR032852">
    <property type="entry name" value="ALKBH2"/>
</dbReference>
<name>A0A409WDR0_9AGAR</name>
<dbReference type="Pfam" id="PF13532">
    <property type="entry name" value="2OG-FeII_Oxy_2"/>
    <property type="match status" value="1"/>
</dbReference>
<accession>A0A409WDR0</accession>
<feature type="compositionally biased region" description="Polar residues" evidence="2">
    <location>
        <begin position="281"/>
        <end position="294"/>
    </location>
</feature>
<dbReference type="Gene3D" id="2.60.120.590">
    <property type="entry name" value="Alpha-ketoglutarate-dependent dioxygenase AlkB-like"/>
    <property type="match status" value="1"/>
</dbReference>
<feature type="region of interest" description="Disordered" evidence="2">
    <location>
        <begin position="281"/>
        <end position="379"/>
    </location>
</feature>
<dbReference type="GO" id="GO:0035516">
    <property type="term" value="F:broad specificity oxidative DNA demethylase activity"/>
    <property type="evidence" value="ECO:0007669"/>
    <property type="project" value="TreeGrafter"/>
</dbReference>
<proteinExistence type="predicted"/>
<evidence type="ECO:0000259" key="3">
    <source>
        <dbReference type="Pfam" id="PF13532"/>
    </source>
</evidence>
<evidence type="ECO:0000313" key="4">
    <source>
        <dbReference type="EMBL" id="PPQ76611.1"/>
    </source>
</evidence>
<dbReference type="InterPro" id="IPR037151">
    <property type="entry name" value="AlkB-like_sf"/>
</dbReference>
<feature type="compositionally biased region" description="Polar residues" evidence="2">
    <location>
        <begin position="345"/>
        <end position="362"/>
    </location>
</feature>
<dbReference type="InParanoid" id="A0A409WDR0"/>
<protein>
    <recommendedName>
        <fullName evidence="3">Alpha-ketoglutarate-dependent dioxygenase AlkB-like domain-containing protein</fullName>
    </recommendedName>
</protein>
<dbReference type="GO" id="GO:0006307">
    <property type="term" value="P:DNA alkylation repair"/>
    <property type="evidence" value="ECO:0007669"/>
    <property type="project" value="TreeGrafter"/>
</dbReference>
<feature type="domain" description="Alpha-ketoglutarate-dependent dioxygenase AlkB-like" evidence="3">
    <location>
        <begin position="1014"/>
        <end position="1149"/>
    </location>
</feature>
<keyword evidence="5" id="KW-1185">Reference proteome</keyword>